<protein>
    <submittedName>
        <fullName evidence="2">DUF3078 domain-containing protein</fullName>
    </submittedName>
</protein>
<dbReference type="InterPro" id="IPR021428">
    <property type="entry name" value="DUF3078"/>
</dbReference>
<evidence type="ECO:0000256" key="1">
    <source>
        <dbReference type="SAM" id="SignalP"/>
    </source>
</evidence>
<reference evidence="2 3" key="1">
    <citation type="submission" date="2024-03" db="EMBL/GenBank/DDBJ databases">
        <title>Sequence of Lycoming College Course Isolates.</title>
        <authorList>
            <person name="Plotts O."/>
            <person name="Newman J."/>
        </authorList>
    </citation>
    <scope>NUCLEOTIDE SEQUENCE [LARGE SCALE GENOMIC DNA]</scope>
    <source>
        <strain evidence="2 3">CJB-3</strain>
    </source>
</reference>
<organism evidence="2 3">
    <name type="scientific">Pedobacter panaciterrae</name>
    <dbReference type="NCBI Taxonomy" id="363849"/>
    <lineage>
        <taxon>Bacteria</taxon>
        <taxon>Pseudomonadati</taxon>
        <taxon>Bacteroidota</taxon>
        <taxon>Sphingobacteriia</taxon>
        <taxon>Sphingobacteriales</taxon>
        <taxon>Sphingobacteriaceae</taxon>
        <taxon>Pedobacter</taxon>
    </lineage>
</organism>
<keyword evidence="1" id="KW-0732">Signal</keyword>
<feature type="signal peptide" evidence="1">
    <location>
        <begin position="1"/>
        <end position="20"/>
    </location>
</feature>
<evidence type="ECO:0000313" key="3">
    <source>
        <dbReference type="Proteomes" id="UP001378956"/>
    </source>
</evidence>
<dbReference type="RefSeq" id="WP_172662386.1">
    <property type="nucleotide sequence ID" value="NZ_CBFGNQ010000023.1"/>
</dbReference>
<dbReference type="EMBL" id="JBBEUB010000005">
    <property type="protein sequence ID" value="MEJ2904082.1"/>
    <property type="molecule type" value="Genomic_DNA"/>
</dbReference>
<comment type="caution">
    <text evidence="2">The sequence shown here is derived from an EMBL/GenBank/DDBJ whole genome shotgun (WGS) entry which is preliminary data.</text>
</comment>
<proteinExistence type="predicted"/>
<dbReference type="Proteomes" id="UP001378956">
    <property type="component" value="Unassembled WGS sequence"/>
</dbReference>
<keyword evidence="3" id="KW-1185">Reference proteome</keyword>
<dbReference type="Pfam" id="PF11276">
    <property type="entry name" value="DUF3078"/>
    <property type="match status" value="1"/>
</dbReference>
<evidence type="ECO:0000313" key="2">
    <source>
        <dbReference type="EMBL" id="MEJ2904082.1"/>
    </source>
</evidence>
<accession>A0ABU8NRI2</accession>
<name>A0ABU8NRI2_9SPHI</name>
<sequence>MKSFNICLLLLFITSSSLIAQEIDTVPIETKGLEIKLKRSPLPSRTGILNYTPVKIPPVVIAEKINYWKIRTSVGINVNQGSFSNNWKAGGVNSLAVGGLVNYRAEYRKEGYGYISEVMLEYGKVKNKDQLQKKTRDRIFWDNKADLRLSKSWYFFGSVTFESQFDRGYAYYRDGNNEEQASLVSKFMSPGYLTESIGFEYKPVGYFSTRIGTGTAKQTFKLDTTVNQQYNGGNYGVERGKNFKNELAFQIVSNFDKQIFKNVNLKARYQMFIPYDRPLVHVDHRLDVELRSQINRLMNVTLTGVGLFDKDSDPEIQASQALALGVAFTFPR</sequence>
<gene>
    <name evidence="2" type="ORF">WAE58_16675</name>
</gene>
<feature type="chain" id="PRO_5046669868" evidence="1">
    <location>
        <begin position="21"/>
        <end position="332"/>
    </location>
</feature>